<organism evidence="1 2">
    <name type="scientific">Faecalibacterium prausnitzii</name>
    <dbReference type="NCBI Taxonomy" id="853"/>
    <lineage>
        <taxon>Bacteria</taxon>
        <taxon>Bacillati</taxon>
        <taxon>Bacillota</taxon>
        <taxon>Clostridia</taxon>
        <taxon>Eubacteriales</taxon>
        <taxon>Oscillospiraceae</taxon>
        <taxon>Faecalibacterium</taxon>
    </lineage>
</organism>
<dbReference type="Proteomes" id="UP000220157">
    <property type="component" value="Unassembled WGS sequence"/>
</dbReference>
<protein>
    <submittedName>
        <fullName evidence="1">Uncharacterized protein</fullName>
    </submittedName>
</protein>
<name>A0A2A7A530_9FIRM</name>
<sequence length="361" mass="41757">MSRGKFLTACFVHLYEMDGRQLLLSYKRLGYRTHHNLYIAMLTYHKIFKATNNLSICLSNPEPIAACNDEFLLRLTEAKNKGELHEAKVSILKDFQTIYAFDVTDAEFPEPVGHFSKKQGEDGFLQEKREFVKKRILLQDVWFYLGNTFGEYHVYKINTEGSLPVIEGKRLAINYREIYCKALEDYVETIRNGNKHAIAASFILPALIEQSLGMTLQNRMLRKCMAEVKELSEEESKLLTPFHGESHIFYGSEEYIMGKVYKLFVRKGVLKDSPDNEIILTGSSRRKRRTLGGLISSRYAKEEMLPEYYELMKDIFIKLNIRNCIMHGLGESFDYLDRGIAAIMFQLLWDISGGEVFQAEV</sequence>
<evidence type="ECO:0000313" key="2">
    <source>
        <dbReference type="Proteomes" id="UP000220157"/>
    </source>
</evidence>
<dbReference type="GeneID" id="75069141"/>
<gene>
    <name evidence="1" type="ORF">CGS56_14460</name>
</gene>
<dbReference type="AlphaFoldDB" id="A0A2A7A530"/>
<comment type="caution">
    <text evidence="1">The sequence shown here is derived from an EMBL/GenBank/DDBJ whole genome shotgun (WGS) entry which is preliminary data.</text>
</comment>
<dbReference type="EMBL" id="NMTW01000053">
    <property type="protein sequence ID" value="PDX74236.1"/>
    <property type="molecule type" value="Genomic_DNA"/>
</dbReference>
<evidence type="ECO:0000313" key="1">
    <source>
        <dbReference type="EMBL" id="PDX74236.1"/>
    </source>
</evidence>
<dbReference type="RefSeq" id="WP_097786218.1">
    <property type="nucleotide sequence ID" value="NZ_CABKNH010000001.1"/>
</dbReference>
<proteinExistence type="predicted"/>
<accession>A0A2A7A530</accession>
<reference evidence="1 2" key="1">
    <citation type="journal article" date="2017" name="Front. Microbiol.">
        <title>New Insights into the Diversity of the Genus Faecalibacterium.</title>
        <authorList>
            <person name="Benevides L."/>
            <person name="Burman S."/>
            <person name="Martin R."/>
            <person name="Robert V."/>
            <person name="Thomas M."/>
            <person name="Miquel S."/>
            <person name="Chain F."/>
            <person name="Sokol H."/>
            <person name="Bermudez-Humaran L.G."/>
            <person name="Morrison M."/>
            <person name="Langella P."/>
            <person name="Azevedo V.A."/>
            <person name="Chatel J.M."/>
            <person name="Soares S."/>
        </authorList>
    </citation>
    <scope>NUCLEOTIDE SEQUENCE [LARGE SCALE GENOMIC DNA]</scope>
    <source>
        <strain evidence="1 2">CNCM I 4573</strain>
    </source>
</reference>